<feature type="transmembrane region" description="Helical" evidence="8">
    <location>
        <begin position="400"/>
        <end position="425"/>
    </location>
</feature>
<dbReference type="Proteomes" id="UP000557772">
    <property type="component" value="Unassembled WGS sequence"/>
</dbReference>
<keyword evidence="10" id="KW-1185">Reference proteome</keyword>
<evidence type="ECO:0000256" key="5">
    <source>
        <dbReference type="ARBA" id="ARBA00022989"/>
    </source>
</evidence>
<feature type="transmembrane region" description="Helical" evidence="8">
    <location>
        <begin position="12"/>
        <end position="31"/>
    </location>
</feature>
<comment type="subcellular location">
    <subcellularLocation>
        <location evidence="1">Cell membrane</location>
        <topology evidence="1">Multi-pass membrane protein</topology>
    </subcellularLocation>
</comment>
<sequence length="443" mass="47374">MTSTAFGPARLVVSFYLVAVTIGTALLMLPVAKTGPGGAELSVAVFTATSATCITGMSTVDVATYWTPLGQTIILALVQVGGLGIVSITTLLILMVRGRLGLQDTLAAQTDSHAATTGEVRRVLLRITRFFFVFEAIIATFLTIRFRIGYDDNWPDALWHGVFHGISSVNNAGFTNLPQGLLPLVGDLWIIGPMCAAVFVGGLGYPVWFGLRRQWRTPRKWTVHLRLTVWGSLVLLAIGLVTFAAFEWTNPGTLGRLDLSDKLVASLAGGVFPRTAGFNTVDYGLIRPETMMLHYVLMFIGGGSAGTAGGIKVTTFLVLGAVIWSEVRGERQVVVGRRAIPLTVQRQALTIALLGVATVMLGAIAVVTLSGETLQLSLFEVISAFSTTGLSANLTAELPVSAQVVLIALMFLGRVGTITVASALAMRRTRRRYELPEERPIVG</sequence>
<evidence type="ECO:0000256" key="7">
    <source>
        <dbReference type="ARBA" id="ARBA00023136"/>
    </source>
</evidence>
<evidence type="ECO:0000313" key="9">
    <source>
        <dbReference type="EMBL" id="NNG40022.1"/>
    </source>
</evidence>
<keyword evidence="5 8" id="KW-1133">Transmembrane helix</keyword>
<dbReference type="GO" id="GO:0005886">
    <property type="term" value="C:plasma membrane"/>
    <property type="evidence" value="ECO:0007669"/>
    <property type="project" value="UniProtKB-SubCell"/>
</dbReference>
<keyword evidence="3" id="KW-1003">Cell membrane</keyword>
<keyword evidence="4 8" id="KW-0812">Transmembrane</keyword>
<reference evidence="9 10" key="1">
    <citation type="submission" date="2020-05" db="EMBL/GenBank/DDBJ databases">
        <title>Flexivirga sp. ID2601S isolated from air conditioner.</title>
        <authorList>
            <person name="Kim D.H."/>
        </authorList>
    </citation>
    <scope>NUCLEOTIDE SEQUENCE [LARGE SCALE GENOMIC DNA]</scope>
    <source>
        <strain evidence="9 10">ID2601S</strain>
    </source>
</reference>
<comment type="caution">
    <text evidence="9">The sequence shown here is derived from an EMBL/GenBank/DDBJ whole genome shotgun (WGS) entry which is preliminary data.</text>
</comment>
<dbReference type="GO" id="GO:0030001">
    <property type="term" value="P:metal ion transport"/>
    <property type="evidence" value="ECO:0007669"/>
    <property type="project" value="UniProtKB-ARBA"/>
</dbReference>
<keyword evidence="7 8" id="KW-0472">Membrane</keyword>
<feature type="transmembrane region" description="Helical" evidence="8">
    <location>
        <begin position="130"/>
        <end position="148"/>
    </location>
</feature>
<name>A0A849ATG0_9MICO</name>
<feature type="transmembrane region" description="Helical" evidence="8">
    <location>
        <begin position="43"/>
        <end position="67"/>
    </location>
</feature>
<feature type="transmembrane region" description="Helical" evidence="8">
    <location>
        <begin position="223"/>
        <end position="246"/>
    </location>
</feature>
<evidence type="ECO:0000256" key="8">
    <source>
        <dbReference type="SAM" id="Phobius"/>
    </source>
</evidence>
<dbReference type="PANTHER" id="PTHR32024:SF1">
    <property type="entry name" value="KTR SYSTEM POTASSIUM UPTAKE PROTEIN B"/>
    <property type="match status" value="1"/>
</dbReference>
<protein>
    <submittedName>
        <fullName evidence="9">TrkH family potassium uptake protein</fullName>
    </submittedName>
</protein>
<dbReference type="RefSeq" id="WP_171155932.1">
    <property type="nucleotide sequence ID" value="NZ_JABENB010000002.1"/>
</dbReference>
<dbReference type="AlphaFoldDB" id="A0A849ATG0"/>
<evidence type="ECO:0000256" key="1">
    <source>
        <dbReference type="ARBA" id="ARBA00004651"/>
    </source>
</evidence>
<dbReference type="InterPro" id="IPR003445">
    <property type="entry name" value="Cat_transpt"/>
</dbReference>
<dbReference type="EMBL" id="JABENB010000002">
    <property type="protein sequence ID" value="NNG40022.1"/>
    <property type="molecule type" value="Genomic_DNA"/>
</dbReference>
<evidence type="ECO:0000313" key="10">
    <source>
        <dbReference type="Proteomes" id="UP000557772"/>
    </source>
</evidence>
<proteinExistence type="predicted"/>
<dbReference type="PANTHER" id="PTHR32024">
    <property type="entry name" value="TRK SYSTEM POTASSIUM UPTAKE PROTEIN TRKG-RELATED"/>
    <property type="match status" value="1"/>
</dbReference>
<evidence type="ECO:0000256" key="3">
    <source>
        <dbReference type="ARBA" id="ARBA00022475"/>
    </source>
</evidence>
<organism evidence="9 10">
    <name type="scientific">Flexivirga aerilata</name>
    <dbReference type="NCBI Taxonomy" id="1656889"/>
    <lineage>
        <taxon>Bacteria</taxon>
        <taxon>Bacillati</taxon>
        <taxon>Actinomycetota</taxon>
        <taxon>Actinomycetes</taxon>
        <taxon>Micrococcales</taxon>
        <taxon>Dermacoccaceae</taxon>
        <taxon>Flexivirga</taxon>
    </lineage>
</organism>
<feature type="transmembrane region" description="Helical" evidence="8">
    <location>
        <begin position="348"/>
        <end position="369"/>
    </location>
</feature>
<dbReference type="Pfam" id="PF02386">
    <property type="entry name" value="TrkH"/>
    <property type="match status" value="1"/>
</dbReference>
<accession>A0A849ATG0</accession>
<keyword evidence="2" id="KW-0813">Transport</keyword>
<feature type="transmembrane region" description="Helical" evidence="8">
    <location>
        <begin position="73"/>
        <end position="96"/>
    </location>
</feature>
<dbReference type="GO" id="GO:0008324">
    <property type="term" value="F:monoatomic cation transmembrane transporter activity"/>
    <property type="evidence" value="ECO:0007669"/>
    <property type="project" value="InterPro"/>
</dbReference>
<gene>
    <name evidence="9" type="ORF">HJ588_12180</name>
</gene>
<feature type="transmembrane region" description="Helical" evidence="8">
    <location>
        <begin position="188"/>
        <end position="211"/>
    </location>
</feature>
<feature type="transmembrane region" description="Helical" evidence="8">
    <location>
        <begin position="295"/>
        <end position="327"/>
    </location>
</feature>
<keyword evidence="6" id="KW-0406">Ion transport</keyword>
<evidence type="ECO:0000256" key="2">
    <source>
        <dbReference type="ARBA" id="ARBA00022448"/>
    </source>
</evidence>
<evidence type="ECO:0000256" key="4">
    <source>
        <dbReference type="ARBA" id="ARBA00022692"/>
    </source>
</evidence>
<evidence type="ECO:0000256" key="6">
    <source>
        <dbReference type="ARBA" id="ARBA00023065"/>
    </source>
</evidence>